<gene>
    <name evidence="1" type="ORF">GMARGA_LOCUS27100</name>
</gene>
<reference evidence="1 2" key="1">
    <citation type="submission" date="2021-06" db="EMBL/GenBank/DDBJ databases">
        <authorList>
            <person name="Kallberg Y."/>
            <person name="Tangrot J."/>
            <person name="Rosling A."/>
        </authorList>
    </citation>
    <scope>NUCLEOTIDE SEQUENCE [LARGE SCALE GENOMIC DNA]</scope>
    <source>
        <strain evidence="1 2">120-4 pot B 10/14</strain>
    </source>
</reference>
<dbReference type="EMBL" id="CAJVQB010032659">
    <property type="protein sequence ID" value="CAG8818622.1"/>
    <property type="molecule type" value="Genomic_DNA"/>
</dbReference>
<organism evidence="1 2">
    <name type="scientific">Gigaspora margarita</name>
    <dbReference type="NCBI Taxonomy" id="4874"/>
    <lineage>
        <taxon>Eukaryota</taxon>
        <taxon>Fungi</taxon>
        <taxon>Fungi incertae sedis</taxon>
        <taxon>Mucoromycota</taxon>
        <taxon>Glomeromycotina</taxon>
        <taxon>Glomeromycetes</taxon>
        <taxon>Diversisporales</taxon>
        <taxon>Gigasporaceae</taxon>
        <taxon>Gigaspora</taxon>
    </lineage>
</organism>
<dbReference type="Proteomes" id="UP000789901">
    <property type="component" value="Unassembled WGS sequence"/>
</dbReference>
<comment type="caution">
    <text evidence="1">The sequence shown here is derived from an EMBL/GenBank/DDBJ whole genome shotgun (WGS) entry which is preliminary data.</text>
</comment>
<keyword evidence="2" id="KW-1185">Reference proteome</keyword>
<name>A0ABN7W6L8_GIGMA</name>
<proteinExistence type="predicted"/>
<accession>A0ABN7W6L8</accession>
<evidence type="ECO:0000313" key="2">
    <source>
        <dbReference type="Proteomes" id="UP000789901"/>
    </source>
</evidence>
<feature type="non-terminal residue" evidence="1">
    <location>
        <position position="40"/>
    </location>
</feature>
<sequence>MSCRTLLLQLNVDTIDNRLDKTKIKEKGTLYQDLPNKPAP</sequence>
<protein>
    <submittedName>
        <fullName evidence="1">7070_t:CDS:1</fullName>
    </submittedName>
</protein>
<evidence type="ECO:0000313" key="1">
    <source>
        <dbReference type="EMBL" id="CAG8818622.1"/>
    </source>
</evidence>